<evidence type="ECO:0000256" key="1">
    <source>
        <dbReference type="SAM" id="MobiDB-lite"/>
    </source>
</evidence>
<dbReference type="RefSeq" id="WP_248353754.1">
    <property type="nucleotide sequence ID" value="NZ_AP025591.1"/>
</dbReference>
<reference evidence="4" key="1">
    <citation type="journal article" date="2022" name="Int. J. Syst. Evol. Microbiol.">
        <title>Anaeromyxobacter oryzae sp. nov., Anaeromyxobacter diazotrophicus sp. nov. and Anaeromyxobacter paludicola sp. nov., isolated from paddy soils.</title>
        <authorList>
            <person name="Itoh H."/>
            <person name="Xu Z."/>
            <person name="Mise K."/>
            <person name="Masuda Y."/>
            <person name="Ushijima N."/>
            <person name="Hayakawa C."/>
            <person name="Shiratori Y."/>
            <person name="Senoo K."/>
        </authorList>
    </citation>
    <scope>NUCLEOTIDE SEQUENCE [LARGE SCALE GENOMIC DNA]</scope>
    <source>
        <strain evidence="4">Red232</strain>
    </source>
</reference>
<evidence type="ECO:0000313" key="4">
    <source>
        <dbReference type="Proteomes" id="UP001162891"/>
    </source>
</evidence>
<proteinExistence type="predicted"/>
<organism evidence="3 4">
    <name type="scientific">Anaeromyxobacter oryzae</name>
    <dbReference type="NCBI Taxonomy" id="2918170"/>
    <lineage>
        <taxon>Bacteria</taxon>
        <taxon>Pseudomonadati</taxon>
        <taxon>Myxococcota</taxon>
        <taxon>Myxococcia</taxon>
        <taxon>Myxococcales</taxon>
        <taxon>Cystobacterineae</taxon>
        <taxon>Anaeromyxobacteraceae</taxon>
        <taxon>Anaeromyxobacter</taxon>
    </lineage>
</organism>
<feature type="compositionally biased region" description="Basic residues" evidence="1">
    <location>
        <begin position="87"/>
        <end position="97"/>
    </location>
</feature>
<feature type="transmembrane region" description="Helical" evidence="2">
    <location>
        <begin position="31"/>
        <end position="55"/>
    </location>
</feature>
<feature type="transmembrane region" description="Helical" evidence="2">
    <location>
        <begin position="7"/>
        <end position="25"/>
    </location>
</feature>
<name>A0ABN6MW96_9BACT</name>
<dbReference type="EMBL" id="AP025591">
    <property type="protein sequence ID" value="BDG05183.1"/>
    <property type="molecule type" value="Genomic_DNA"/>
</dbReference>
<evidence type="ECO:0000313" key="3">
    <source>
        <dbReference type="EMBL" id="BDG05183.1"/>
    </source>
</evidence>
<keyword evidence="4" id="KW-1185">Reference proteome</keyword>
<feature type="region of interest" description="Disordered" evidence="1">
    <location>
        <begin position="66"/>
        <end position="97"/>
    </location>
</feature>
<sequence>MPVICEGRASAIVIAGVWAIVSAGVSEIVSAGVWAIVIAGVSAIVVAGASAIVVAGGLRGWQMSGEGAEKTGRPGRSCVDGASRWGSAHKKPVLWRQ</sequence>
<keyword evidence="2" id="KW-1133">Transmembrane helix</keyword>
<gene>
    <name evidence="3" type="ORF">AMOR_41790</name>
</gene>
<accession>A0ABN6MW96</accession>
<dbReference type="Proteomes" id="UP001162891">
    <property type="component" value="Chromosome"/>
</dbReference>
<keyword evidence="2" id="KW-0812">Transmembrane</keyword>
<evidence type="ECO:0000256" key="2">
    <source>
        <dbReference type="SAM" id="Phobius"/>
    </source>
</evidence>
<keyword evidence="2" id="KW-0472">Membrane</keyword>
<protein>
    <submittedName>
        <fullName evidence="3">Uncharacterized protein</fullName>
    </submittedName>
</protein>